<protein>
    <submittedName>
        <fullName evidence="2">Uncharacterized protein</fullName>
    </submittedName>
</protein>
<feature type="transmembrane region" description="Helical" evidence="1">
    <location>
        <begin position="44"/>
        <end position="62"/>
    </location>
</feature>
<feature type="transmembrane region" description="Helical" evidence="1">
    <location>
        <begin position="83"/>
        <end position="106"/>
    </location>
</feature>
<keyword evidence="1" id="KW-1133">Transmembrane helix</keyword>
<dbReference type="AlphaFoldDB" id="A0A0F9TTN8"/>
<sequence>MTKAFSLTFLFWTLFTITNSVTDAILFYQNFAWYGDKWLWHFLKYWWIGFAVLTGWFAVRLWDEIWYQKVLIWKVDGHKPKPYKLRTAGILGFLLLWFLFLRWILFETLMKKWSEM</sequence>
<gene>
    <name evidence="2" type="ORF">LCGC14_0351510</name>
</gene>
<keyword evidence="1" id="KW-0472">Membrane</keyword>
<comment type="caution">
    <text evidence="2">The sequence shown here is derived from an EMBL/GenBank/DDBJ whole genome shotgun (WGS) entry which is preliminary data.</text>
</comment>
<dbReference type="EMBL" id="LAZR01000265">
    <property type="protein sequence ID" value="KKN78292.1"/>
    <property type="molecule type" value="Genomic_DNA"/>
</dbReference>
<evidence type="ECO:0000256" key="1">
    <source>
        <dbReference type="SAM" id="Phobius"/>
    </source>
</evidence>
<proteinExistence type="predicted"/>
<reference evidence="2" key="1">
    <citation type="journal article" date="2015" name="Nature">
        <title>Complex archaea that bridge the gap between prokaryotes and eukaryotes.</title>
        <authorList>
            <person name="Spang A."/>
            <person name="Saw J.H."/>
            <person name="Jorgensen S.L."/>
            <person name="Zaremba-Niedzwiedzka K."/>
            <person name="Martijn J."/>
            <person name="Lind A.E."/>
            <person name="van Eijk R."/>
            <person name="Schleper C."/>
            <person name="Guy L."/>
            <person name="Ettema T.J."/>
        </authorList>
    </citation>
    <scope>NUCLEOTIDE SEQUENCE</scope>
</reference>
<accession>A0A0F9TTN8</accession>
<evidence type="ECO:0000313" key="2">
    <source>
        <dbReference type="EMBL" id="KKN78292.1"/>
    </source>
</evidence>
<keyword evidence="1" id="KW-0812">Transmembrane</keyword>
<name>A0A0F9TTN8_9ZZZZ</name>
<organism evidence="2">
    <name type="scientific">marine sediment metagenome</name>
    <dbReference type="NCBI Taxonomy" id="412755"/>
    <lineage>
        <taxon>unclassified sequences</taxon>
        <taxon>metagenomes</taxon>
        <taxon>ecological metagenomes</taxon>
    </lineage>
</organism>